<dbReference type="Gene3D" id="3.40.50.1820">
    <property type="entry name" value="alpha/beta hydrolase"/>
    <property type="match status" value="1"/>
</dbReference>
<evidence type="ECO:0000313" key="3">
    <source>
        <dbReference type="EMBL" id="GHI77760.1"/>
    </source>
</evidence>
<gene>
    <name evidence="3" type="ORF">Sspor_33210</name>
</gene>
<keyword evidence="4" id="KW-1185">Reference proteome</keyword>
<comment type="caution">
    <text evidence="3">The sequence shown here is derived from an EMBL/GenBank/DDBJ whole genome shotgun (WGS) entry which is preliminary data.</text>
</comment>
<dbReference type="RefSeq" id="WP_202199730.1">
    <property type="nucleotide sequence ID" value="NZ_BAAATO010000010.1"/>
</dbReference>
<evidence type="ECO:0000256" key="1">
    <source>
        <dbReference type="ARBA" id="ARBA00022801"/>
    </source>
</evidence>
<proteinExistence type="predicted"/>
<dbReference type="SUPFAM" id="SSF53474">
    <property type="entry name" value="alpha/beta-Hydrolases"/>
    <property type="match status" value="1"/>
</dbReference>
<dbReference type="Pfam" id="PF07859">
    <property type="entry name" value="Abhydrolase_3"/>
    <property type="match status" value="1"/>
</dbReference>
<sequence length="333" mass="35176">MELPRTEGAAPPFDPELGRVLAALGGAVHDPLTPANLAARQEQDAATRPRPTAHDLRADGLFEVAELRVPGRDVTLVSARPAGAAGPLPLLYYMHGGGMVMGNAPSVLPQLLREWALPLGLAVISVEYGLAPRAQYPEPVEDCYAGLVWAAGHAAELGIDADRIVIGGKSAGGGLAAALALLTRDRGGPAPIGQLLLCPMLDDRGTSFSSRQMDGIDVWDRTSNATGWKALLGDRFGAEDLPAYAAPARATDLSGLPPAYIDVGSAETFRDEDVSYADAIWRAGGQAELHVWPGAFHGFDSLAPEAALSQDARDARTRWLRRVLTQPAKNEET</sequence>
<dbReference type="Proteomes" id="UP000608522">
    <property type="component" value="Unassembled WGS sequence"/>
</dbReference>
<dbReference type="PANTHER" id="PTHR48081:SF8">
    <property type="entry name" value="ALPHA_BETA HYDROLASE FOLD-3 DOMAIN-CONTAINING PROTEIN-RELATED"/>
    <property type="match status" value="1"/>
</dbReference>
<name>A0ABQ3TCT5_9ACTN</name>
<protein>
    <submittedName>
        <fullName evidence="3">Esterase</fullName>
    </submittedName>
</protein>
<dbReference type="InterPro" id="IPR050300">
    <property type="entry name" value="GDXG_lipolytic_enzyme"/>
</dbReference>
<dbReference type="PANTHER" id="PTHR48081">
    <property type="entry name" value="AB HYDROLASE SUPERFAMILY PROTEIN C4A8.06C"/>
    <property type="match status" value="1"/>
</dbReference>
<reference evidence="4" key="1">
    <citation type="submission" date="2023-07" db="EMBL/GenBank/DDBJ databases">
        <title>Whole genome shotgun sequence of Streptomyces spororaveus NBRC 15456.</title>
        <authorList>
            <person name="Komaki H."/>
            <person name="Tamura T."/>
        </authorList>
    </citation>
    <scope>NUCLEOTIDE SEQUENCE [LARGE SCALE GENOMIC DNA]</scope>
    <source>
        <strain evidence="4">NBRC 15456</strain>
    </source>
</reference>
<organism evidence="3 4">
    <name type="scientific">Streptomyces spororaveus</name>
    <dbReference type="NCBI Taxonomy" id="284039"/>
    <lineage>
        <taxon>Bacteria</taxon>
        <taxon>Bacillati</taxon>
        <taxon>Actinomycetota</taxon>
        <taxon>Actinomycetes</taxon>
        <taxon>Kitasatosporales</taxon>
        <taxon>Streptomycetaceae</taxon>
        <taxon>Streptomyces</taxon>
    </lineage>
</organism>
<keyword evidence="1" id="KW-0378">Hydrolase</keyword>
<accession>A0ABQ3TCT5</accession>
<dbReference type="InterPro" id="IPR013094">
    <property type="entry name" value="AB_hydrolase_3"/>
</dbReference>
<evidence type="ECO:0000259" key="2">
    <source>
        <dbReference type="Pfam" id="PF07859"/>
    </source>
</evidence>
<evidence type="ECO:0000313" key="4">
    <source>
        <dbReference type="Proteomes" id="UP000608522"/>
    </source>
</evidence>
<dbReference type="EMBL" id="BNED01000005">
    <property type="protein sequence ID" value="GHI77760.1"/>
    <property type="molecule type" value="Genomic_DNA"/>
</dbReference>
<feature type="domain" description="Alpha/beta hydrolase fold-3" evidence="2">
    <location>
        <begin position="92"/>
        <end position="299"/>
    </location>
</feature>
<dbReference type="InterPro" id="IPR029058">
    <property type="entry name" value="AB_hydrolase_fold"/>
</dbReference>